<dbReference type="InterPro" id="IPR041522">
    <property type="entry name" value="CdaR_GGDEF"/>
</dbReference>
<dbReference type="PROSITE" id="PS50110">
    <property type="entry name" value="RESPONSE_REGULATORY"/>
    <property type="match status" value="1"/>
</dbReference>
<evidence type="ECO:0000256" key="5">
    <source>
        <dbReference type="ARBA" id="ARBA00023012"/>
    </source>
</evidence>
<feature type="coiled-coil region" evidence="11">
    <location>
        <begin position="109"/>
        <end position="182"/>
    </location>
</feature>
<dbReference type="InterPro" id="IPR001789">
    <property type="entry name" value="Sig_transdc_resp-reg_receiver"/>
</dbReference>
<dbReference type="SMART" id="SM00448">
    <property type="entry name" value="REC"/>
    <property type="match status" value="1"/>
</dbReference>
<keyword evidence="15" id="KW-1185">Reference proteome</keyword>
<dbReference type="KEGG" id="cpy:Cphy_2007"/>
<dbReference type="SUPFAM" id="SSF52172">
    <property type="entry name" value="CheY-like"/>
    <property type="match status" value="1"/>
</dbReference>
<evidence type="ECO:0000256" key="3">
    <source>
        <dbReference type="ARBA" id="ARBA00022490"/>
    </source>
</evidence>
<evidence type="ECO:0000256" key="9">
    <source>
        <dbReference type="ARBA" id="ARBA00024867"/>
    </source>
</evidence>
<evidence type="ECO:0000256" key="10">
    <source>
        <dbReference type="PROSITE-ProRule" id="PRU00169"/>
    </source>
</evidence>
<dbReference type="HOGENOM" id="CLU_000445_5_0_9"/>
<keyword evidence="5" id="KW-0902">Two-component regulatory system</keyword>
<keyword evidence="8" id="KW-0804">Transcription</keyword>
<dbReference type="eggNOG" id="COG2207">
    <property type="taxonomic scope" value="Bacteria"/>
</dbReference>
<dbReference type="InterPro" id="IPR018060">
    <property type="entry name" value="HTH_AraC"/>
</dbReference>
<dbReference type="GO" id="GO:0000160">
    <property type="term" value="P:phosphorelay signal transduction system"/>
    <property type="evidence" value="ECO:0007669"/>
    <property type="project" value="UniProtKB-KW"/>
</dbReference>
<comment type="subcellular location">
    <subcellularLocation>
        <location evidence="1">Cytoplasm</location>
    </subcellularLocation>
</comment>
<evidence type="ECO:0000256" key="6">
    <source>
        <dbReference type="ARBA" id="ARBA00023015"/>
    </source>
</evidence>
<evidence type="ECO:0000256" key="7">
    <source>
        <dbReference type="ARBA" id="ARBA00023125"/>
    </source>
</evidence>
<keyword evidence="7" id="KW-0238">DNA-binding</keyword>
<feature type="domain" description="Response regulatory" evidence="13">
    <location>
        <begin position="3"/>
        <end position="120"/>
    </location>
</feature>
<dbReference type="Gene3D" id="1.10.10.60">
    <property type="entry name" value="Homeodomain-like"/>
    <property type="match status" value="2"/>
</dbReference>
<dbReference type="InterPro" id="IPR011006">
    <property type="entry name" value="CheY-like_superfamily"/>
</dbReference>
<evidence type="ECO:0000259" key="13">
    <source>
        <dbReference type="PROSITE" id="PS50110"/>
    </source>
</evidence>
<dbReference type="CDD" id="cd17536">
    <property type="entry name" value="REC_YesN-like"/>
    <property type="match status" value="1"/>
</dbReference>
<sequence>MYRVLLVDDEDLARESISRCIKWSDLGLSLVGTCKNGKEAILFVTEHEVDIVLTDICMPYVDGMELSKFLYENHKDIKIVIFSGYHEFDYAKQAMKYKVIEYLLKPVTAQELSDVLINLTNELNKNQKEQQEITIMKQEYNKSLTLVKGQVLSDLMLEGNPNEQLKNDLQRLQIHIEDSNLRVASFMVTSFDSDEPKQSALILITIVKIIETTIKDYEDCIVFQGMDNGIYLIFHTSQKRNLEDKIHLILNDIKKNIEAAMSFHIQVGMGRWVHGIQNLSISFEEAKRALSYRYLDHNTYLWDIDMIKMVDKVGIYDHLEAFQTAIRGNDKEEIKKLLGQLQKEFYIGYLDKNRILLYLQRIILLTRKLLEEADMENNSQIPKEHDILEQISKAPYLEQAMKLLQNYLNEIACQLSIGKESNSEKLVAQAKAYLNKNFNNPDLSLSILCQELLISPSYFSSIYKASTGETFLETLNQIRLEQAKLLLRNTNLRNYEVALKVGFSDPHYFNIAFKKATKMTPKEFVKRND</sequence>
<evidence type="ECO:0000256" key="1">
    <source>
        <dbReference type="ARBA" id="ARBA00004496"/>
    </source>
</evidence>
<dbReference type="PROSITE" id="PS01124">
    <property type="entry name" value="HTH_ARAC_FAMILY_2"/>
    <property type="match status" value="1"/>
</dbReference>
<dbReference type="eggNOG" id="COG4753">
    <property type="taxonomic scope" value="Bacteria"/>
</dbReference>
<dbReference type="InterPro" id="IPR009057">
    <property type="entry name" value="Homeodomain-like_sf"/>
</dbReference>
<protein>
    <recommendedName>
        <fullName evidence="2">Stage 0 sporulation protein A homolog</fullName>
    </recommendedName>
</protein>
<dbReference type="SMART" id="SM00342">
    <property type="entry name" value="HTH_ARAC"/>
    <property type="match status" value="1"/>
</dbReference>
<name>A9KIC3_LACP7</name>
<dbReference type="GO" id="GO:0005737">
    <property type="term" value="C:cytoplasm"/>
    <property type="evidence" value="ECO:0007669"/>
    <property type="project" value="UniProtKB-SubCell"/>
</dbReference>
<dbReference type="Pfam" id="PF12833">
    <property type="entry name" value="HTH_18"/>
    <property type="match status" value="1"/>
</dbReference>
<dbReference type="Gene3D" id="3.40.50.2300">
    <property type="match status" value="1"/>
</dbReference>
<dbReference type="GO" id="GO:0003700">
    <property type="term" value="F:DNA-binding transcription factor activity"/>
    <property type="evidence" value="ECO:0007669"/>
    <property type="project" value="InterPro"/>
</dbReference>
<keyword evidence="3" id="KW-0963">Cytoplasm</keyword>
<evidence type="ECO:0000313" key="15">
    <source>
        <dbReference type="Proteomes" id="UP000000370"/>
    </source>
</evidence>
<feature type="modified residue" description="4-aspartylphosphate" evidence="10">
    <location>
        <position position="55"/>
    </location>
</feature>
<proteinExistence type="predicted"/>
<feature type="domain" description="HTH araC/xylS-type" evidence="12">
    <location>
        <begin position="428"/>
        <end position="527"/>
    </location>
</feature>
<accession>A9KIC3</accession>
<dbReference type="PANTHER" id="PTHR42713:SF3">
    <property type="entry name" value="TRANSCRIPTIONAL REGULATORY PROTEIN HPTR"/>
    <property type="match status" value="1"/>
</dbReference>
<evidence type="ECO:0000259" key="12">
    <source>
        <dbReference type="PROSITE" id="PS01124"/>
    </source>
</evidence>
<dbReference type="SUPFAM" id="SSF46689">
    <property type="entry name" value="Homeodomain-like"/>
    <property type="match status" value="1"/>
</dbReference>
<dbReference type="EMBL" id="CP000885">
    <property type="protein sequence ID" value="ABX42375.1"/>
    <property type="molecule type" value="Genomic_DNA"/>
</dbReference>
<dbReference type="Proteomes" id="UP000000370">
    <property type="component" value="Chromosome"/>
</dbReference>
<comment type="function">
    <text evidence="9">May play the central regulatory role in sporulation. It may be an element of the effector pathway responsible for the activation of sporulation genes in response to nutritional stress. Spo0A may act in concert with spo0H (a sigma factor) to control the expression of some genes that are critical to the sporulation process.</text>
</comment>
<evidence type="ECO:0000256" key="11">
    <source>
        <dbReference type="SAM" id="Coils"/>
    </source>
</evidence>
<dbReference type="OrthoDB" id="9794370at2"/>
<evidence type="ECO:0000256" key="2">
    <source>
        <dbReference type="ARBA" id="ARBA00018672"/>
    </source>
</evidence>
<evidence type="ECO:0000313" key="14">
    <source>
        <dbReference type="EMBL" id="ABX42375.1"/>
    </source>
</evidence>
<dbReference type="Pfam" id="PF00072">
    <property type="entry name" value="Response_reg"/>
    <property type="match status" value="1"/>
</dbReference>
<keyword evidence="6" id="KW-0805">Transcription regulation</keyword>
<dbReference type="Pfam" id="PF17853">
    <property type="entry name" value="GGDEF_2"/>
    <property type="match status" value="1"/>
</dbReference>
<gene>
    <name evidence="14" type="ordered locus">Cphy_2007</name>
</gene>
<dbReference type="AlphaFoldDB" id="A9KIC3"/>
<dbReference type="STRING" id="357809.Cphy_2007"/>
<dbReference type="RefSeq" id="WP_012200029.1">
    <property type="nucleotide sequence ID" value="NC_010001.1"/>
</dbReference>
<evidence type="ECO:0000256" key="8">
    <source>
        <dbReference type="ARBA" id="ARBA00023163"/>
    </source>
</evidence>
<dbReference type="GO" id="GO:0043565">
    <property type="term" value="F:sequence-specific DNA binding"/>
    <property type="evidence" value="ECO:0007669"/>
    <property type="project" value="InterPro"/>
</dbReference>
<keyword evidence="11" id="KW-0175">Coiled coil</keyword>
<dbReference type="InterPro" id="IPR051552">
    <property type="entry name" value="HptR"/>
</dbReference>
<reference evidence="15" key="1">
    <citation type="submission" date="2007-11" db="EMBL/GenBank/DDBJ databases">
        <title>Complete genome sequence of Clostridium phytofermentans ISDg.</title>
        <authorList>
            <person name="Leschine S.B."/>
            <person name="Warnick T.A."/>
            <person name="Blanchard J.L."/>
            <person name="Schnell D.J."/>
            <person name="Petit E.L."/>
            <person name="LaTouf W.G."/>
            <person name="Copeland A."/>
            <person name="Lucas S."/>
            <person name="Lapidus A."/>
            <person name="Barry K."/>
            <person name="Glavina del Rio T."/>
            <person name="Dalin E."/>
            <person name="Tice H."/>
            <person name="Pitluck S."/>
            <person name="Kiss H."/>
            <person name="Brettin T."/>
            <person name="Bruce D."/>
            <person name="Detter J.C."/>
            <person name="Han C."/>
            <person name="Kuske C."/>
            <person name="Schmutz J."/>
            <person name="Larimer F."/>
            <person name="Land M."/>
            <person name="Hauser L."/>
            <person name="Kyrpides N."/>
            <person name="Kim E.A."/>
            <person name="Richardson P."/>
        </authorList>
    </citation>
    <scope>NUCLEOTIDE SEQUENCE [LARGE SCALE GENOMIC DNA]</scope>
    <source>
        <strain evidence="15">ATCC 700394 / DSM 18823 / ISDg</strain>
    </source>
</reference>
<evidence type="ECO:0000256" key="4">
    <source>
        <dbReference type="ARBA" id="ARBA00022553"/>
    </source>
</evidence>
<keyword evidence="4 10" id="KW-0597">Phosphoprotein</keyword>
<organism evidence="14 15">
    <name type="scientific">Lachnoclostridium phytofermentans (strain ATCC 700394 / DSM 18823 / ISDg)</name>
    <name type="common">Clostridium phytofermentans</name>
    <dbReference type="NCBI Taxonomy" id="357809"/>
    <lineage>
        <taxon>Bacteria</taxon>
        <taxon>Bacillati</taxon>
        <taxon>Bacillota</taxon>
        <taxon>Clostridia</taxon>
        <taxon>Lachnospirales</taxon>
        <taxon>Lachnospiraceae</taxon>
    </lineage>
</organism>
<dbReference type="PANTHER" id="PTHR42713">
    <property type="entry name" value="HISTIDINE KINASE-RELATED"/>
    <property type="match status" value="1"/>
</dbReference>